<dbReference type="InterPro" id="IPR047863">
    <property type="entry name" value="Ribosomal_uS8_CS"/>
</dbReference>
<dbReference type="Pfam" id="PF00410">
    <property type="entry name" value="Ribosomal_S8"/>
    <property type="match status" value="1"/>
</dbReference>
<evidence type="ECO:0000256" key="3">
    <source>
        <dbReference type="ARBA" id="ARBA00023274"/>
    </source>
</evidence>
<dbReference type="FunFam" id="3.30.1490.10:FF:000001">
    <property type="entry name" value="30S ribosomal protein S8"/>
    <property type="match status" value="1"/>
</dbReference>
<name>A0A1F5Z4D8_9BACT</name>
<dbReference type="GO" id="GO:0003735">
    <property type="term" value="F:structural constituent of ribosome"/>
    <property type="evidence" value="ECO:0007669"/>
    <property type="project" value="InterPro"/>
</dbReference>
<dbReference type="HAMAP" id="MF_01302_B">
    <property type="entry name" value="Ribosomal_uS8_B"/>
    <property type="match status" value="1"/>
</dbReference>
<organism evidence="7 8">
    <name type="scientific">Candidatus Gottesmanbacteria bacterium RIFCSPHIGHO2_01_FULL_42_12</name>
    <dbReference type="NCBI Taxonomy" id="1798377"/>
    <lineage>
        <taxon>Bacteria</taxon>
        <taxon>Candidatus Gottesmaniibacteriota</taxon>
    </lineage>
</organism>
<dbReference type="NCBIfam" id="NF001109">
    <property type="entry name" value="PRK00136.1"/>
    <property type="match status" value="1"/>
</dbReference>
<dbReference type="Gene3D" id="3.30.1370.30">
    <property type="match status" value="1"/>
</dbReference>
<proteinExistence type="inferred from homology"/>
<dbReference type="PANTHER" id="PTHR11758">
    <property type="entry name" value="40S RIBOSOMAL PROTEIN S15A"/>
    <property type="match status" value="1"/>
</dbReference>
<sequence length="125" mass="13751">MVADSLSDAIIRIKNGYMSRKAQVELPKSKLVLALCEVLVKNGFLKNIENQDGLKVGLLYNKKMAAITDVDRISKPGLRIYVNKNNIPMVIGGRGIAIISTPMGLLTDKEARAKRLGGELLCKIW</sequence>
<evidence type="ECO:0000256" key="6">
    <source>
        <dbReference type="RuleBase" id="RU003660"/>
    </source>
</evidence>
<comment type="caution">
    <text evidence="7">The sequence shown here is derived from an EMBL/GenBank/DDBJ whole genome shotgun (WGS) entry which is preliminary data.</text>
</comment>
<comment type="subunit">
    <text evidence="5">Part of the 30S ribosomal subunit. Contacts proteins S5 and S12.</text>
</comment>
<dbReference type="EMBL" id="MFJG01000008">
    <property type="protein sequence ID" value="OGG07301.1"/>
    <property type="molecule type" value="Genomic_DNA"/>
</dbReference>
<dbReference type="PROSITE" id="PS00053">
    <property type="entry name" value="RIBOSOMAL_S8"/>
    <property type="match status" value="1"/>
</dbReference>
<keyword evidence="2 5" id="KW-0689">Ribosomal protein</keyword>
<reference evidence="7 8" key="1">
    <citation type="journal article" date="2016" name="Nat. Commun.">
        <title>Thousands of microbial genomes shed light on interconnected biogeochemical processes in an aquifer system.</title>
        <authorList>
            <person name="Anantharaman K."/>
            <person name="Brown C.T."/>
            <person name="Hug L.A."/>
            <person name="Sharon I."/>
            <person name="Castelle C.J."/>
            <person name="Probst A.J."/>
            <person name="Thomas B.C."/>
            <person name="Singh A."/>
            <person name="Wilkins M.J."/>
            <person name="Karaoz U."/>
            <person name="Brodie E.L."/>
            <person name="Williams K.H."/>
            <person name="Hubbard S.S."/>
            <person name="Banfield J.F."/>
        </authorList>
    </citation>
    <scope>NUCLEOTIDE SEQUENCE [LARGE SCALE GENOMIC DNA]</scope>
</reference>
<evidence type="ECO:0000256" key="2">
    <source>
        <dbReference type="ARBA" id="ARBA00022980"/>
    </source>
</evidence>
<accession>A0A1F5Z4D8</accession>
<dbReference type="InterPro" id="IPR035987">
    <property type="entry name" value="Ribosomal_uS8_sf"/>
</dbReference>
<gene>
    <name evidence="5" type="primary">rpsH</name>
    <name evidence="7" type="ORF">A2872_03730</name>
</gene>
<dbReference type="STRING" id="1798377.A2872_03730"/>
<protein>
    <recommendedName>
        <fullName evidence="4 5">Small ribosomal subunit protein uS8</fullName>
    </recommendedName>
</protein>
<keyword evidence="3 5" id="KW-0687">Ribonucleoprotein</keyword>
<dbReference type="GO" id="GO:1990904">
    <property type="term" value="C:ribonucleoprotein complex"/>
    <property type="evidence" value="ECO:0007669"/>
    <property type="project" value="UniProtKB-KW"/>
</dbReference>
<evidence type="ECO:0000313" key="7">
    <source>
        <dbReference type="EMBL" id="OGG07301.1"/>
    </source>
</evidence>
<dbReference type="InterPro" id="IPR000630">
    <property type="entry name" value="Ribosomal_uS8"/>
</dbReference>
<evidence type="ECO:0000256" key="1">
    <source>
        <dbReference type="ARBA" id="ARBA00006471"/>
    </source>
</evidence>
<evidence type="ECO:0000256" key="5">
    <source>
        <dbReference type="HAMAP-Rule" id="MF_01302"/>
    </source>
</evidence>
<dbReference type="SUPFAM" id="SSF56047">
    <property type="entry name" value="Ribosomal protein S8"/>
    <property type="match status" value="1"/>
</dbReference>
<dbReference type="GO" id="GO:0019843">
    <property type="term" value="F:rRNA binding"/>
    <property type="evidence" value="ECO:0007669"/>
    <property type="project" value="UniProtKB-UniRule"/>
</dbReference>
<dbReference type="Proteomes" id="UP000178681">
    <property type="component" value="Unassembled WGS sequence"/>
</dbReference>
<dbReference type="GO" id="GO:0006412">
    <property type="term" value="P:translation"/>
    <property type="evidence" value="ECO:0007669"/>
    <property type="project" value="UniProtKB-UniRule"/>
</dbReference>
<dbReference type="AlphaFoldDB" id="A0A1F5Z4D8"/>
<comment type="function">
    <text evidence="5">One of the primary rRNA binding proteins, it binds directly to 16S rRNA central domain where it helps coordinate assembly of the platform of the 30S subunit.</text>
</comment>
<comment type="similarity">
    <text evidence="1 5 6">Belongs to the universal ribosomal protein uS8 family.</text>
</comment>
<keyword evidence="5" id="KW-0694">RNA-binding</keyword>
<dbReference type="Gene3D" id="3.30.1490.10">
    <property type="match status" value="1"/>
</dbReference>
<evidence type="ECO:0000313" key="8">
    <source>
        <dbReference type="Proteomes" id="UP000178681"/>
    </source>
</evidence>
<dbReference type="GO" id="GO:0005840">
    <property type="term" value="C:ribosome"/>
    <property type="evidence" value="ECO:0007669"/>
    <property type="project" value="UniProtKB-KW"/>
</dbReference>
<dbReference type="GO" id="GO:0005737">
    <property type="term" value="C:cytoplasm"/>
    <property type="evidence" value="ECO:0007669"/>
    <property type="project" value="UniProtKB-ARBA"/>
</dbReference>
<evidence type="ECO:0000256" key="4">
    <source>
        <dbReference type="ARBA" id="ARBA00035258"/>
    </source>
</evidence>
<keyword evidence="5" id="KW-0699">rRNA-binding</keyword>